<organism evidence="3 4">
    <name type="scientific">Micromonospora antibiotica</name>
    <dbReference type="NCBI Taxonomy" id="2807623"/>
    <lineage>
        <taxon>Bacteria</taxon>
        <taxon>Bacillati</taxon>
        <taxon>Actinomycetota</taxon>
        <taxon>Actinomycetes</taxon>
        <taxon>Micromonosporales</taxon>
        <taxon>Micromonosporaceae</taxon>
        <taxon>Micromonospora</taxon>
    </lineage>
</organism>
<proteinExistence type="inferred from homology"/>
<accession>A0ABS3VEP5</accession>
<reference evidence="3 4" key="1">
    <citation type="submission" date="2021-03" db="EMBL/GenBank/DDBJ databases">
        <authorList>
            <person name="Lee D.-H."/>
        </authorList>
    </citation>
    <scope>NUCLEOTIDE SEQUENCE [LARGE SCALE GENOMIC DNA]</scope>
    <source>
        <strain evidence="3 4">MMS20-R2-23</strain>
    </source>
</reference>
<dbReference type="RefSeq" id="WP_208569647.1">
    <property type="nucleotide sequence ID" value="NZ_JAGFWR010000020.1"/>
</dbReference>
<gene>
    <name evidence="3" type="ORF">JQN83_25260</name>
</gene>
<evidence type="ECO:0000313" key="3">
    <source>
        <dbReference type="EMBL" id="MBO4164105.1"/>
    </source>
</evidence>
<dbReference type="EMBL" id="JAGFWR010000020">
    <property type="protein sequence ID" value="MBO4164105.1"/>
    <property type="molecule type" value="Genomic_DNA"/>
</dbReference>
<dbReference type="PANTHER" id="PTHR35174:SF3">
    <property type="entry name" value="BLL7171 PROTEIN"/>
    <property type="match status" value="1"/>
</dbReference>
<dbReference type="PANTHER" id="PTHR35174">
    <property type="entry name" value="BLL7171 PROTEIN-RELATED"/>
    <property type="match status" value="1"/>
</dbReference>
<keyword evidence="4" id="KW-1185">Reference proteome</keyword>
<feature type="domain" description="YCII-related" evidence="2">
    <location>
        <begin position="1"/>
        <end position="108"/>
    </location>
</feature>
<name>A0ABS3VEP5_9ACTN</name>
<comment type="caution">
    <text evidence="3">The sequence shown here is derived from an EMBL/GenBank/DDBJ whole genome shotgun (WGS) entry which is preliminary data.</text>
</comment>
<evidence type="ECO:0000256" key="1">
    <source>
        <dbReference type="ARBA" id="ARBA00007689"/>
    </source>
</evidence>
<dbReference type="Proteomes" id="UP000671399">
    <property type="component" value="Unassembled WGS sequence"/>
</dbReference>
<dbReference type="Pfam" id="PF03795">
    <property type="entry name" value="YCII"/>
    <property type="match status" value="1"/>
</dbReference>
<evidence type="ECO:0000313" key="4">
    <source>
        <dbReference type="Proteomes" id="UP000671399"/>
    </source>
</evidence>
<dbReference type="InterPro" id="IPR011008">
    <property type="entry name" value="Dimeric_a/b-barrel"/>
</dbReference>
<dbReference type="Gene3D" id="3.30.70.1060">
    <property type="entry name" value="Dimeric alpha+beta barrel"/>
    <property type="match status" value="1"/>
</dbReference>
<dbReference type="InterPro" id="IPR005545">
    <property type="entry name" value="YCII"/>
</dbReference>
<comment type="similarity">
    <text evidence="1">Belongs to the YciI family.</text>
</comment>
<evidence type="ECO:0000259" key="2">
    <source>
        <dbReference type="Pfam" id="PF03795"/>
    </source>
</evidence>
<sequence length="109" mass="11987">MKYLMLVCTDTAPDTDPEAAPDIEAWVAERDGSGQRVLGSRLADVSAATTVRVRNGELLLTDGPFAETREVIVGFDLLECTDLDEAVEVARRHPMAYEGRLELRPLVDL</sequence>
<dbReference type="SUPFAM" id="SSF54909">
    <property type="entry name" value="Dimeric alpha+beta barrel"/>
    <property type="match status" value="1"/>
</dbReference>
<protein>
    <recommendedName>
        <fullName evidence="2">YCII-related domain-containing protein</fullName>
    </recommendedName>
</protein>